<feature type="signal peptide" evidence="2">
    <location>
        <begin position="1"/>
        <end position="22"/>
    </location>
</feature>
<proteinExistence type="predicted"/>
<feature type="transmembrane region" description="Helical" evidence="1">
    <location>
        <begin position="101"/>
        <end position="123"/>
    </location>
</feature>
<evidence type="ECO:0000256" key="1">
    <source>
        <dbReference type="SAM" id="Phobius"/>
    </source>
</evidence>
<dbReference type="OrthoDB" id="10010422at2"/>
<keyword evidence="1" id="KW-0812">Transmembrane</keyword>
<keyword evidence="1" id="KW-1133">Transmembrane helix</keyword>
<name>A0A2R8BWB7_9RHOB</name>
<protein>
    <recommendedName>
        <fullName evidence="5">YtxH domain-containing protein</fullName>
    </recommendedName>
</protein>
<accession>A0A2R8BWB7</accession>
<evidence type="ECO:0000256" key="2">
    <source>
        <dbReference type="SAM" id="SignalP"/>
    </source>
</evidence>
<evidence type="ECO:0000313" key="4">
    <source>
        <dbReference type="Proteomes" id="UP000244912"/>
    </source>
</evidence>
<dbReference type="RefSeq" id="WP_108894283.1">
    <property type="nucleotide sequence ID" value="NZ_ONZF01000004.1"/>
</dbReference>
<evidence type="ECO:0008006" key="5">
    <source>
        <dbReference type="Google" id="ProtNLM"/>
    </source>
</evidence>
<keyword evidence="1" id="KW-0472">Membrane</keyword>
<organism evidence="3 4">
    <name type="scientific">Palleronia abyssalis</name>
    <dbReference type="NCBI Taxonomy" id="1501240"/>
    <lineage>
        <taxon>Bacteria</taxon>
        <taxon>Pseudomonadati</taxon>
        <taxon>Pseudomonadota</taxon>
        <taxon>Alphaproteobacteria</taxon>
        <taxon>Rhodobacterales</taxon>
        <taxon>Roseobacteraceae</taxon>
        <taxon>Palleronia</taxon>
    </lineage>
</organism>
<keyword evidence="4" id="KW-1185">Reference proteome</keyword>
<reference evidence="4" key="1">
    <citation type="submission" date="2018-03" db="EMBL/GenBank/DDBJ databases">
        <authorList>
            <person name="Rodrigo-Torres L."/>
            <person name="Arahal R. D."/>
            <person name="Lucena T."/>
        </authorList>
    </citation>
    <scope>NUCLEOTIDE SEQUENCE [LARGE SCALE GENOMIC DNA]</scope>
    <source>
        <strain evidence="4">CECT 8504</strain>
    </source>
</reference>
<dbReference type="AlphaFoldDB" id="A0A2R8BWB7"/>
<dbReference type="Proteomes" id="UP000244912">
    <property type="component" value="Unassembled WGS sequence"/>
</dbReference>
<feature type="chain" id="PRO_5015333549" description="YtxH domain-containing protein" evidence="2">
    <location>
        <begin position="23"/>
        <end position="180"/>
    </location>
</feature>
<sequence length="180" mass="19594">MTPATRNTAIAAAATLIPAALAAAAAAAYPERTRRIGHEIGDRVHSLFDDTTADVDTRTRRIAHRLEELTHRLEAQLPRHQSSWTSHMPSMPSMPSTPSPMAMIGGGIAAALLIPAALTAIFAPHKLREARDAVTNYWSDEEVADELTRVSERLDSLSADIEKHREDNFDTVVAAAHKDD</sequence>
<dbReference type="EMBL" id="ONZF01000004">
    <property type="protein sequence ID" value="SPJ24457.1"/>
    <property type="molecule type" value="Genomic_DNA"/>
</dbReference>
<evidence type="ECO:0000313" key="3">
    <source>
        <dbReference type="EMBL" id="SPJ24457.1"/>
    </source>
</evidence>
<keyword evidence="2" id="KW-0732">Signal</keyword>
<gene>
    <name evidence="3" type="ORF">PAA8504_02287</name>
</gene>